<dbReference type="SUPFAM" id="SSF48508">
    <property type="entry name" value="Nuclear receptor ligand-binding domain"/>
    <property type="match status" value="1"/>
</dbReference>
<keyword evidence="6" id="KW-0238">DNA-binding</keyword>
<dbReference type="Pfam" id="PF00105">
    <property type="entry name" value="zf-C4"/>
    <property type="match status" value="1"/>
</dbReference>
<dbReference type="PROSITE" id="PS51843">
    <property type="entry name" value="NR_LBD"/>
    <property type="match status" value="1"/>
</dbReference>
<keyword evidence="7" id="KW-0804">Transcription</keyword>
<dbReference type="GO" id="GO:0004879">
    <property type="term" value="F:nuclear receptor activity"/>
    <property type="evidence" value="ECO:0007669"/>
    <property type="project" value="InterPro"/>
</dbReference>
<dbReference type="InterPro" id="IPR013088">
    <property type="entry name" value="Znf_NHR/GATA"/>
</dbReference>
<evidence type="ECO:0000256" key="3">
    <source>
        <dbReference type="ARBA" id="ARBA00022771"/>
    </source>
</evidence>
<feature type="coiled-coil region" evidence="10">
    <location>
        <begin position="26"/>
        <end position="53"/>
    </location>
</feature>
<dbReference type="InterPro" id="IPR001728">
    <property type="entry name" value="ThyrH_rcpt"/>
</dbReference>
<dbReference type="GO" id="GO:0000122">
    <property type="term" value="P:negative regulation of transcription by RNA polymerase II"/>
    <property type="evidence" value="ECO:0007669"/>
    <property type="project" value="TreeGrafter"/>
</dbReference>
<evidence type="ECO:0000256" key="5">
    <source>
        <dbReference type="ARBA" id="ARBA00023015"/>
    </source>
</evidence>
<keyword evidence="3" id="KW-0863">Zinc-finger</keyword>
<keyword evidence="12" id="KW-1185">Reference proteome</keyword>
<dbReference type="Gene3D" id="3.30.50.10">
    <property type="entry name" value="Erythroid Transcription Factor GATA-1, subunit A"/>
    <property type="match status" value="1"/>
</dbReference>
<proteinExistence type="inferred from homology"/>
<dbReference type="PRINTS" id="PR00546">
    <property type="entry name" value="THYROIDHORMR"/>
</dbReference>
<keyword evidence="5" id="KW-0805">Transcription regulation</keyword>
<dbReference type="GO" id="GO:0008270">
    <property type="term" value="F:zinc ion binding"/>
    <property type="evidence" value="ECO:0007669"/>
    <property type="project" value="UniProtKB-KW"/>
</dbReference>
<dbReference type="InterPro" id="IPR035500">
    <property type="entry name" value="NHR-like_dom_sf"/>
</dbReference>
<evidence type="ECO:0000259" key="11">
    <source>
        <dbReference type="PROSITE" id="PS51843"/>
    </source>
</evidence>
<evidence type="ECO:0000256" key="1">
    <source>
        <dbReference type="ARBA" id="ARBA00005993"/>
    </source>
</evidence>
<protein>
    <submittedName>
        <fullName evidence="13">NR LBD domain-containing protein</fullName>
    </submittedName>
</protein>
<dbReference type="InterPro" id="IPR001628">
    <property type="entry name" value="Znf_hrmn_rcpt"/>
</dbReference>
<dbReference type="Proteomes" id="UP000887577">
    <property type="component" value="Unplaced"/>
</dbReference>
<evidence type="ECO:0000313" key="12">
    <source>
        <dbReference type="Proteomes" id="UP000887577"/>
    </source>
</evidence>
<evidence type="ECO:0000256" key="6">
    <source>
        <dbReference type="ARBA" id="ARBA00023125"/>
    </source>
</evidence>
<reference evidence="13" key="1">
    <citation type="submission" date="2022-11" db="UniProtKB">
        <authorList>
            <consortium name="WormBaseParasite"/>
        </authorList>
    </citation>
    <scope>IDENTIFICATION</scope>
</reference>
<dbReference type="Gene3D" id="1.10.565.10">
    <property type="entry name" value="Retinoid X Receptor"/>
    <property type="match status" value="1"/>
</dbReference>
<keyword evidence="8" id="KW-0675">Receptor</keyword>
<evidence type="ECO:0000256" key="10">
    <source>
        <dbReference type="SAM" id="Coils"/>
    </source>
</evidence>
<evidence type="ECO:0000256" key="4">
    <source>
        <dbReference type="ARBA" id="ARBA00022833"/>
    </source>
</evidence>
<dbReference type="AlphaFoldDB" id="A0A914YAR0"/>
<name>A0A914YAR0_9BILA</name>
<dbReference type="GO" id="GO:0000978">
    <property type="term" value="F:RNA polymerase II cis-regulatory region sequence-specific DNA binding"/>
    <property type="evidence" value="ECO:0007669"/>
    <property type="project" value="TreeGrafter"/>
</dbReference>
<keyword evidence="2" id="KW-0479">Metal-binding</keyword>
<keyword evidence="10" id="KW-0175">Coiled coil</keyword>
<dbReference type="GO" id="GO:0030154">
    <property type="term" value="P:cell differentiation"/>
    <property type="evidence" value="ECO:0007669"/>
    <property type="project" value="TreeGrafter"/>
</dbReference>
<organism evidence="12 13">
    <name type="scientific">Panagrolaimus superbus</name>
    <dbReference type="NCBI Taxonomy" id="310955"/>
    <lineage>
        <taxon>Eukaryota</taxon>
        <taxon>Metazoa</taxon>
        <taxon>Ecdysozoa</taxon>
        <taxon>Nematoda</taxon>
        <taxon>Chromadorea</taxon>
        <taxon>Rhabditida</taxon>
        <taxon>Tylenchina</taxon>
        <taxon>Panagrolaimomorpha</taxon>
        <taxon>Panagrolaimoidea</taxon>
        <taxon>Panagrolaimidae</taxon>
        <taxon>Panagrolaimus</taxon>
    </lineage>
</organism>
<dbReference type="GO" id="GO:0045944">
    <property type="term" value="P:positive regulation of transcription by RNA polymerase II"/>
    <property type="evidence" value="ECO:0007669"/>
    <property type="project" value="TreeGrafter"/>
</dbReference>
<keyword evidence="9" id="KW-0539">Nucleus</keyword>
<evidence type="ECO:0000256" key="9">
    <source>
        <dbReference type="ARBA" id="ARBA00023242"/>
    </source>
</evidence>
<keyword evidence="4" id="KW-0862">Zinc</keyword>
<evidence type="ECO:0000256" key="2">
    <source>
        <dbReference type="ARBA" id="ARBA00022723"/>
    </source>
</evidence>
<dbReference type="WBParaSite" id="PSU_v2.g17292.t1">
    <property type="protein sequence ID" value="PSU_v2.g17292.t1"/>
    <property type="gene ID" value="PSU_v2.g17292"/>
</dbReference>
<accession>A0A914YAR0</accession>
<evidence type="ECO:0000313" key="13">
    <source>
        <dbReference type="WBParaSite" id="PSU_v2.g17292.t1"/>
    </source>
</evidence>
<sequence>MTSRNLCQACRFKKCLECGMTTDLVLDEQERSAKRQLIEKNREKKELDQLTSQLKKSYPTLPINEFKTLVDKVSKAYCISLDIPLQMGPHFRFTDPPEQFSSLMVLLLTRSFGFMKAAFNGFESISLEQNVDFIIGCLQVQILRTIHRFDIDSGNLIIENENVSRNSNAKNSEMPLSDLQLEKSFLEDLKSLAQSFEVMQLTIEELALLSAFFSFPKSLIDQDPAMKLHSNRILLALEYLVEQNASIIDSPPSCTDRWPKLLGKMSNLQLFVSRHQKILLENTNAREIAQLFG</sequence>
<dbReference type="InterPro" id="IPR000536">
    <property type="entry name" value="Nucl_hrmn_rcpt_lig-bd"/>
</dbReference>
<dbReference type="SUPFAM" id="SSF57716">
    <property type="entry name" value="Glucocorticoid receptor-like (DNA-binding domain)"/>
    <property type="match status" value="1"/>
</dbReference>
<dbReference type="InterPro" id="IPR050234">
    <property type="entry name" value="Nuclear_hormone_rcpt_NR1"/>
</dbReference>
<evidence type="ECO:0000256" key="7">
    <source>
        <dbReference type="ARBA" id="ARBA00023163"/>
    </source>
</evidence>
<comment type="similarity">
    <text evidence="1">Belongs to the nuclear hormone receptor family.</text>
</comment>
<feature type="domain" description="NR LBD" evidence="11">
    <location>
        <begin position="65"/>
        <end position="293"/>
    </location>
</feature>
<dbReference type="PANTHER" id="PTHR24082">
    <property type="entry name" value="NUCLEAR HORMONE RECEPTOR"/>
    <property type="match status" value="1"/>
</dbReference>
<evidence type="ECO:0000256" key="8">
    <source>
        <dbReference type="ARBA" id="ARBA00023170"/>
    </source>
</evidence>
<dbReference type="PANTHER" id="PTHR24082:SF283">
    <property type="entry name" value="NUCLEAR HORMONE RECEPTOR HR96"/>
    <property type="match status" value="1"/>
</dbReference>